<evidence type="ECO:0000313" key="3">
    <source>
        <dbReference type="EMBL" id="ACY16324.1"/>
    </source>
</evidence>
<dbReference type="Gene3D" id="2.60.200.20">
    <property type="match status" value="1"/>
</dbReference>
<dbReference type="AlphaFoldDB" id="D0LZ62"/>
<dbReference type="KEGG" id="hoh:Hoch_3824"/>
<dbReference type="Proteomes" id="UP000001880">
    <property type="component" value="Chromosome"/>
</dbReference>
<dbReference type="InterPro" id="IPR008984">
    <property type="entry name" value="SMAD_FHA_dom_sf"/>
</dbReference>
<evidence type="ECO:0000256" key="1">
    <source>
        <dbReference type="SAM" id="MobiDB-lite"/>
    </source>
</evidence>
<sequence length="255" mass="27706">MARQQGPPLNAWPTSVSGSRSTSPRRDVFSSAGAGARTRQSQTLQVACRAETFRVRFGLSSTSTCPQNGSMHQMREDIPSVTQGSPYVPEPGRPAPQPARLRVVGTRRFLSLQDTAQTDAATGFSIGRDSACDLQLDDESVSSFHCNVTVVQGAFILRDAGSKNGVWLSCKGLKGPFHRVYEVRLEFGHYVRIGGVTLTVADERGNCMLAARTERQFFRQAGAVYGSKREAARAIGIGLRDVPRFLAAFVGRRPS</sequence>
<evidence type="ECO:0000259" key="2">
    <source>
        <dbReference type="PROSITE" id="PS50006"/>
    </source>
</evidence>
<keyword evidence="4" id="KW-1185">Reference proteome</keyword>
<dbReference type="SMART" id="SM00240">
    <property type="entry name" value="FHA"/>
    <property type="match status" value="1"/>
</dbReference>
<protein>
    <submittedName>
        <fullName evidence="3">FHA domain containing protein</fullName>
    </submittedName>
</protein>
<name>D0LZ62_HALO1</name>
<proteinExistence type="predicted"/>
<dbReference type="CDD" id="cd00060">
    <property type="entry name" value="FHA"/>
    <property type="match status" value="1"/>
</dbReference>
<feature type="region of interest" description="Disordered" evidence="1">
    <location>
        <begin position="1"/>
        <end position="43"/>
    </location>
</feature>
<dbReference type="InterPro" id="IPR000253">
    <property type="entry name" value="FHA_dom"/>
</dbReference>
<dbReference type="SUPFAM" id="SSF49879">
    <property type="entry name" value="SMAD/FHA domain"/>
    <property type="match status" value="1"/>
</dbReference>
<reference evidence="3 4" key="1">
    <citation type="journal article" date="2010" name="Stand. Genomic Sci.">
        <title>Complete genome sequence of Haliangium ochraceum type strain (SMP-2).</title>
        <authorList>
            <consortium name="US DOE Joint Genome Institute (JGI-PGF)"/>
            <person name="Ivanova N."/>
            <person name="Daum C."/>
            <person name="Lang E."/>
            <person name="Abt B."/>
            <person name="Kopitz M."/>
            <person name="Saunders E."/>
            <person name="Lapidus A."/>
            <person name="Lucas S."/>
            <person name="Glavina Del Rio T."/>
            <person name="Nolan M."/>
            <person name="Tice H."/>
            <person name="Copeland A."/>
            <person name="Cheng J.F."/>
            <person name="Chen F."/>
            <person name="Bruce D."/>
            <person name="Goodwin L."/>
            <person name="Pitluck S."/>
            <person name="Mavromatis K."/>
            <person name="Pati A."/>
            <person name="Mikhailova N."/>
            <person name="Chen A."/>
            <person name="Palaniappan K."/>
            <person name="Land M."/>
            <person name="Hauser L."/>
            <person name="Chang Y.J."/>
            <person name="Jeffries C.D."/>
            <person name="Detter J.C."/>
            <person name="Brettin T."/>
            <person name="Rohde M."/>
            <person name="Goker M."/>
            <person name="Bristow J."/>
            <person name="Markowitz V."/>
            <person name="Eisen J.A."/>
            <person name="Hugenholtz P."/>
            <person name="Kyrpides N.C."/>
            <person name="Klenk H.P."/>
        </authorList>
    </citation>
    <scope>NUCLEOTIDE SEQUENCE [LARGE SCALE GENOMIC DNA]</scope>
    <source>
        <strain evidence="4">DSM 14365 / CIP 107738 / JCM 11303 / AJ 13395 / SMP-2</strain>
    </source>
</reference>
<feature type="domain" description="FHA" evidence="2">
    <location>
        <begin position="124"/>
        <end position="173"/>
    </location>
</feature>
<accession>D0LZ62</accession>
<organism evidence="3 4">
    <name type="scientific">Haliangium ochraceum (strain DSM 14365 / JCM 11303 / SMP-2)</name>
    <dbReference type="NCBI Taxonomy" id="502025"/>
    <lineage>
        <taxon>Bacteria</taxon>
        <taxon>Pseudomonadati</taxon>
        <taxon>Myxococcota</taxon>
        <taxon>Polyangia</taxon>
        <taxon>Haliangiales</taxon>
        <taxon>Kofleriaceae</taxon>
        <taxon>Haliangium</taxon>
    </lineage>
</organism>
<dbReference type="PROSITE" id="PS50006">
    <property type="entry name" value="FHA_DOMAIN"/>
    <property type="match status" value="1"/>
</dbReference>
<dbReference type="Pfam" id="PF00498">
    <property type="entry name" value="FHA"/>
    <property type="match status" value="1"/>
</dbReference>
<dbReference type="EMBL" id="CP001804">
    <property type="protein sequence ID" value="ACY16324.1"/>
    <property type="molecule type" value="Genomic_DNA"/>
</dbReference>
<feature type="compositionally biased region" description="Polar residues" evidence="1">
    <location>
        <begin position="12"/>
        <end position="22"/>
    </location>
</feature>
<evidence type="ECO:0000313" key="4">
    <source>
        <dbReference type="Proteomes" id="UP000001880"/>
    </source>
</evidence>
<dbReference type="HOGENOM" id="CLU_1088908_0_0_7"/>
<gene>
    <name evidence="3" type="ordered locus">Hoch_3824</name>
</gene>
<dbReference type="eggNOG" id="COG1716">
    <property type="taxonomic scope" value="Bacteria"/>
</dbReference>